<sequence>MADTTRKTILLIEEDATLREITQFRLELLGHDVFSVASGNEGVLWLTERLPDALMIGHFLPDMDGMDLVDRLSNDVRTAKMPVMLLSPNAELADVQRAFNAGADDYLVTPFDPMMLERKLKRLLAPAGT</sequence>
<evidence type="ECO:0000313" key="4">
    <source>
        <dbReference type="EMBL" id="TWT97877.1"/>
    </source>
</evidence>
<dbReference type="EMBL" id="SJPR01000002">
    <property type="protein sequence ID" value="TWT97877.1"/>
    <property type="molecule type" value="Genomic_DNA"/>
</dbReference>
<evidence type="ECO:0000259" key="3">
    <source>
        <dbReference type="PROSITE" id="PS50110"/>
    </source>
</evidence>
<dbReference type="PANTHER" id="PTHR44591">
    <property type="entry name" value="STRESS RESPONSE REGULATOR PROTEIN 1"/>
    <property type="match status" value="1"/>
</dbReference>
<dbReference type="PROSITE" id="PS50110">
    <property type="entry name" value="RESPONSE_REGULATORY"/>
    <property type="match status" value="1"/>
</dbReference>
<accession>A0A5C6AEN4</accession>
<dbReference type="Gene3D" id="3.40.50.2300">
    <property type="match status" value="1"/>
</dbReference>
<proteinExistence type="predicted"/>
<comment type="caution">
    <text evidence="2">Lacks conserved residue(s) required for the propagation of feature annotation.</text>
</comment>
<dbReference type="InterPro" id="IPR050595">
    <property type="entry name" value="Bact_response_regulator"/>
</dbReference>
<dbReference type="InterPro" id="IPR001789">
    <property type="entry name" value="Sig_transdc_resp-reg_receiver"/>
</dbReference>
<dbReference type="SUPFAM" id="SSF52172">
    <property type="entry name" value="CheY-like"/>
    <property type="match status" value="1"/>
</dbReference>
<reference evidence="4 5" key="1">
    <citation type="submission" date="2019-02" db="EMBL/GenBank/DDBJ databases">
        <title>Deep-cultivation of Planctomycetes and their phenomic and genomic characterization uncovers novel biology.</title>
        <authorList>
            <person name="Wiegand S."/>
            <person name="Jogler M."/>
            <person name="Boedeker C."/>
            <person name="Pinto D."/>
            <person name="Vollmers J."/>
            <person name="Rivas-Marin E."/>
            <person name="Kohn T."/>
            <person name="Peeters S.H."/>
            <person name="Heuer A."/>
            <person name="Rast P."/>
            <person name="Oberbeckmann S."/>
            <person name="Bunk B."/>
            <person name="Jeske O."/>
            <person name="Meyerdierks A."/>
            <person name="Storesund J.E."/>
            <person name="Kallscheuer N."/>
            <person name="Luecker S."/>
            <person name="Lage O.M."/>
            <person name="Pohl T."/>
            <person name="Merkel B.J."/>
            <person name="Hornburger P."/>
            <person name="Mueller R.-W."/>
            <person name="Bruemmer F."/>
            <person name="Labrenz M."/>
            <person name="Spormann A.M."/>
            <person name="Op Den Camp H."/>
            <person name="Overmann J."/>
            <person name="Amann R."/>
            <person name="Jetten M.S.M."/>
            <person name="Mascher T."/>
            <person name="Medema M.H."/>
            <person name="Devos D.P."/>
            <person name="Kaster A.-K."/>
            <person name="Ovreas L."/>
            <person name="Rohde M."/>
            <person name="Galperin M.Y."/>
            <person name="Jogler C."/>
        </authorList>
    </citation>
    <scope>NUCLEOTIDE SEQUENCE [LARGE SCALE GENOMIC DNA]</scope>
    <source>
        <strain evidence="4 5">Pla108</strain>
    </source>
</reference>
<organism evidence="4 5">
    <name type="scientific">Botrimarina colliarenosi</name>
    <dbReference type="NCBI Taxonomy" id="2528001"/>
    <lineage>
        <taxon>Bacteria</taxon>
        <taxon>Pseudomonadati</taxon>
        <taxon>Planctomycetota</taxon>
        <taxon>Planctomycetia</taxon>
        <taxon>Pirellulales</taxon>
        <taxon>Lacipirellulaceae</taxon>
        <taxon>Botrimarina</taxon>
    </lineage>
</organism>
<dbReference type="SMART" id="SM00448">
    <property type="entry name" value="REC"/>
    <property type="match status" value="1"/>
</dbReference>
<dbReference type="Pfam" id="PF00072">
    <property type="entry name" value="Response_reg"/>
    <property type="match status" value="1"/>
</dbReference>
<evidence type="ECO:0000256" key="2">
    <source>
        <dbReference type="PROSITE-ProRule" id="PRU00169"/>
    </source>
</evidence>
<name>A0A5C6AEN4_9BACT</name>
<dbReference type="RefSeq" id="WP_146444771.1">
    <property type="nucleotide sequence ID" value="NZ_SJPR01000002.1"/>
</dbReference>
<dbReference type="Proteomes" id="UP000317421">
    <property type="component" value="Unassembled WGS sequence"/>
</dbReference>
<comment type="caution">
    <text evidence="4">The sequence shown here is derived from an EMBL/GenBank/DDBJ whole genome shotgun (WGS) entry which is preliminary data.</text>
</comment>
<evidence type="ECO:0000313" key="5">
    <source>
        <dbReference type="Proteomes" id="UP000317421"/>
    </source>
</evidence>
<keyword evidence="1" id="KW-0597">Phosphoprotein</keyword>
<gene>
    <name evidence="4" type="primary">afsQ1</name>
    <name evidence="4" type="ORF">Pla108_20310</name>
</gene>
<dbReference type="AlphaFoldDB" id="A0A5C6AEN4"/>
<feature type="domain" description="Response regulatory" evidence="3">
    <location>
        <begin position="8"/>
        <end position="124"/>
    </location>
</feature>
<evidence type="ECO:0000256" key="1">
    <source>
        <dbReference type="ARBA" id="ARBA00022553"/>
    </source>
</evidence>
<protein>
    <submittedName>
        <fullName evidence="4">Transcriptional regulatory protein AfsQ1</fullName>
    </submittedName>
</protein>
<dbReference type="InterPro" id="IPR011006">
    <property type="entry name" value="CheY-like_superfamily"/>
</dbReference>
<dbReference type="PANTHER" id="PTHR44591:SF23">
    <property type="entry name" value="CHEY SUBFAMILY"/>
    <property type="match status" value="1"/>
</dbReference>
<dbReference type="OrthoDB" id="9813953at2"/>
<keyword evidence="5" id="KW-1185">Reference proteome</keyword>
<dbReference type="GO" id="GO:0000160">
    <property type="term" value="P:phosphorelay signal transduction system"/>
    <property type="evidence" value="ECO:0007669"/>
    <property type="project" value="InterPro"/>
</dbReference>